<comment type="similarity">
    <text evidence="3">Belongs to the multi antimicrobial extrusion (MATE) (TC 2.A.66.1) family.</text>
</comment>
<feature type="transmembrane region" description="Helical" evidence="13">
    <location>
        <begin position="12"/>
        <end position="29"/>
    </location>
</feature>
<dbReference type="PIRSF" id="PIRSF006603">
    <property type="entry name" value="DinF"/>
    <property type="match status" value="1"/>
</dbReference>
<organism evidence="14 15">
    <name type="scientific">Murimonas intestini</name>
    <dbReference type="NCBI Taxonomy" id="1337051"/>
    <lineage>
        <taxon>Bacteria</taxon>
        <taxon>Bacillati</taxon>
        <taxon>Bacillota</taxon>
        <taxon>Clostridia</taxon>
        <taxon>Lachnospirales</taxon>
        <taxon>Lachnospiraceae</taxon>
        <taxon>Murimonas</taxon>
    </lineage>
</organism>
<evidence type="ECO:0000256" key="8">
    <source>
        <dbReference type="ARBA" id="ARBA00022692"/>
    </source>
</evidence>
<dbReference type="GO" id="GO:0005886">
    <property type="term" value="C:plasma membrane"/>
    <property type="evidence" value="ECO:0007669"/>
    <property type="project" value="UniProtKB-SubCell"/>
</dbReference>
<feature type="transmembrane region" description="Helical" evidence="13">
    <location>
        <begin position="356"/>
        <end position="376"/>
    </location>
</feature>
<feature type="transmembrane region" description="Helical" evidence="13">
    <location>
        <begin position="250"/>
        <end position="273"/>
    </location>
</feature>
<dbReference type="GO" id="GO:0006811">
    <property type="term" value="P:monoatomic ion transport"/>
    <property type="evidence" value="ECO:0007669"/>
    <property type="project" value="UniProtKB-KW"/>
</dbReference>
<feature type="transmembrane region" description="Helical" evidence="13">
    <location>
        <begin position="61"/>
        <end position="82"/>
    </location>
</feature>
<dbReference type="NCBIfam" id="TIGR00797">
    <property type="entry name" value="matE"/>
    <property type="match status" value="1"/>
</dbReference>
<gene>
    <name evidence="14" type="ORF">C7383_108131</name>
</gene>
<feature type="transmembrane region" description="Helical" evidence="13">
    <location>
        <begin position="320"/>
        <end position="344"/>
    </location>
</feature>
<dbReference type="InterPro" id="IPR002528">
    <property type="entry name" value="MATE_fam"/>
</dbReference>
<feature type="transmembrane region" description="Helical" evidence="13">
    <location>
        <begin position="167"/>
        <end position="188"/>
    </location>
</feature>
<evidence type="ECO:0000256" key="11">
    <source>
        <dbReference type="ARBA" id="ARBA00023136"/>
    </source>
</evidence>
<feature type="transmembrane region" description="Helical" evidence="13">
    <location>
        <begin position="94"/>
        <end position="123"/>
    </location>
</feature>
<dbReference type="Pfam" id="PF01554">
    <property type="entry name" value="MatE"/>
    <property type="match status" value="2"/>
</dbReference>
<feature type="transmembrane region" description="Helical" evidence="13">
    <location>
        <begin position="279"/>
        <end position="299"/>
    </location>
</feature>
<keyword evidence="6" id="KW-0050">Antiport</keyword>
<evidence type="ECO:0000256" key="5">
    <source>
        <dbReference type="ARBA" id="ARBA00022448"/>
    </source>
</evidence>
<feature type="transmembrane region" description="Helical" evidence="13">
    <location>
        <begin position="388"/>
        <end position="412"/>
    </location>
</feature>
<protein>
    <recommendedName>
        <fullName evidence="4">Probable multidrug resistance protein NorM</fullName>
    </recommendedName>
    <alternativeName>
        <fullName evidence="12">Multidrug-efflux transporter</fullName>
    </alternativeName>
</protein>
<comment type="caution">
    <text evidence="14">The sequence shown here is derived from an EMBL/GenBank/DDBJ whole genome shotgun (WGS) entry which is preliminary data.</text>
</comment>
<evidence type="ECO:0000256" key="3">
    <source>
        <dbReference type="ARBA" id="ARBA00010199"/>
    </source>
</evidence>
<evidence type="ECO:0000256" key="7">
    <source>
        <dbReference type="ARBA" id="ARBA00022475"/>
    </source>
</evidence>
<evidence type="ECO:0000256" key="6">
    <source>
        <dbReference type="ARBA" id="ARBA00022449"/>
    </source>
</evidence>
<evidence type="ECO:0000256" key="9">
    <source>
        <dbReference type="ARBA" id="ARBA00022989"/>
    </source>
</evidence>
<feature type="transmembrane region" description="Helical" evidence="13">
    <location>
        <begin position="135"/>
        <end position="155"/>
    </location>
</feature>
<dbReference type="GO" id="GO:0042910">
    <property type="term" value="F:xenobiotic transmembrane transporter activity"/>
    <property type="evidence" value="ECO:0007669"/>
    <property type="project" value="InterPro"/>
</dbReference>
<dbReference type="Proteomes" id="UP000245412">
    <property type="component" value="Unassembled WGS sequence"/>
</dbReference>
<evidence type="ECO:0000256" key="2">
    <source>
        <dbReference type="ARBA" id="ARBA00004651"/>
    </source>
</evidence>
<reference evidence="14 15" key="1">
    <citation type="submission" date="2018-05" db="EMBL/GenBank/DDBJ databases">
        <authorList>
            <person name="Goeker M."/>
            <person name="Huntemann M."/>
            <person name="Clum A."/>
            <person name="Pillay M."/>
            <person name="Palaniappan K."/>
            <person name="Varghese N."/>
            <person name="Mikhailova N."/>
            <person name="Stamatis D."/>
            <person name="Reddy T."/>
            <person name="Daum C."/>
            <person name="Shapiro N."/>
            <person name="Ivanova N."/>
            <person name="Kyrpides N."/>
            <person name="Woyke T."/>
        </authorList>
    </citation>
    <scope>NUCLEOTIDE SEQUENCE [LARGE SCALE GENOMIC DNA]</scope>
    <source>
        <strain evidence="14 15">DSM 26524</strain>
    </source>
</reference>
<dbReference type="EMBL" id="QGGY01000008">
    <property type="protein sequence ID" value="PWJ74701.1"/>
    <property type="molecule type" value="Genomic_DNA"/>
</dbReference>
<name>A0AB73T2P7_9FIRM</name>
<keyword evidence="7" id="KW-1003">Cell membrane</keyword>
<sequence length="448" mass="48156">MENTRDMTKGSPARLLFFFAIPLMLGNLFQQLYTMVDTIIVGQGVGVQALASLGAADWLNWLFQGIATGLTQGFSILFAQFYGARNEEALKKSIGNSIVLTLAAAVLLTAAGEILLTGILNLLKTPQDIYGGASIYLRIMFGGIPVVLFYNLEAALLRALGDSKSPLIAMVVAACTNIALDLLFVMVFHWGIPGAAAATIIAQCVSLLYCLAVIRKISIVRPGREDFRLGRSLCRQLLGLGIPVMFQNTVISVGGMVVQSVINGFGFLFVAGFTATNKLYGLLETAAISFGFSITTFVAQNMGAGNYGRIRKGMRSGAAMALLTSVVVSAIMLLFGRQILSLFISADAGQADEVLYIAFHYLTIMSIFLAVLYALHAYRCALQGLGDTVTPMVSGIAEFVMRVLAALLLPRVMGQEGIYYAEILAWIGAAAILVTAYYRRMGREKGRV</sequence>
<dbReference type="RefSeq" id="WP_109627395.1">
    <property type="nucleotide sequence ID" value="NZ_JANKBI010000006.1"/>
</dbReference>
<keyword evidence="15" id="KW-1185">Reference proteome</keyword>
<keyword evidence="10" id="KW-0406">Ion transport</keyword>
<accession>A0AB73T2P7</accession>
<comment type="subcellular location">
    <subcellularLocation>
        <location evidence="2">Cell membrane</location>
        <topology evidence="2">Multi-pass membrane protein</topology>
    </subcellularLocation>
</comment>
<comment type="function">
    <text evidence="1">Multidrug efflux pump.</text>
</comment>
<dbReference type="GO" id="GO:0015297">
    <property type="term" value="F:antiporter activity"/>
    <property type="evidence" value="ECO:0007669"/>
    <property type="project" value="UniProtKB-KW"/>
</dbReference>
<dbReference type="PANTHER" id="PTHR43298:SF2">
    <property type="entry name" value="FMN_FAD EXPORTER YEEO-RELATED"/>
    <property type="match status" value="1"/>
</dbReference>
<evidence type="ECO:0000313" key="15">
    <source>
        <dbReference type="Proteomes" id="UP000245412"/>
    </source>
</evidence>
<dbReference type="PANTHER" id="PTHR43298">
    <property type="entry name" value="MULTIDRUG RESISTANCE PROTEIN NORM-RELATED"/>
    <property type="match status" value="1"/>
</dbReference>
<evidence type="ECO:0000313" key="14">
    <source>
        <dbReference type="EMBL" id="PWJ74701.1"/>
    </source>
</evidence>
<keyword evidence="9 13" id="KW-1133">Transmembrane helix</keyword>
<proteinExistence type="inferred from homology"/>
<evidence type="ECO:0000256" key="1">
    <source>
        <dbReference type="ARBA" id="ARBA00003408"/>
    </source>
</evidence>
<evidence type="ECO:0000256" key="12">
    <source>
        <dbReference type="ARBA" id="ARBA00031636"/>
    </source>
</evidence>
<dbReference type="AlphaFoldDB" id="A0AB73T2P7"/>
<keyword evidence="11 13" id="KW-0472">Membrane</keyword>
<feature type="transmembrane region" description="Helical" evidence="13">
    <location>
        <begin position="194"/>
        <end position="214"/>
    </location>
</feature>
<evidence type="ECO:0000256" key="13">
    <source>
        <dbReference type="SAM" id="Phobius"/>
    </source>
</evidence>
<keyword evidence="5" id="KW-0813">Transport</keyword>
<feature type="transmembrane region" description="Helical" evidence="13">
    <location>
        <begin position="418"/>
        <end position="438"/>
    </location>
</feature>
<keyword evidence="8 13" id="KW-0812">Transmembrane</keyword>
<evidence type="ECO:0000256" key="4">
    <source>
        <dbReference type="ARBA" id="ARBA00020268"/>
    </source>
</evidence>
<evidence type="ECO:0000256" key="10">
    <source>
        <dbReference type="ARBA" id="ARBA00023065"/>
    </source>
</evidence>
<dbReference type="InterPro" id="IPR048279">
    <property type="entry name" value="MdtK-like"/>
</dbReference>
<dbReference type="CDD" id="cd13138">
    <property type="entry name" value="MATE_yoeA_like"/>
    <property type="match status" value="1"/>
</dbReference>
<dbReference type="InterPro" id="IPR050222">
    <property type="entry name" value="MATE_MdtK"/>
</dbReference>